<organism evidence="1 2">
    <name type="scientific">Lagenidium giganteum</name>
    <dbReference type="NCBI Taxonomy" id="4803"/>
    <lineage>
        <taxon>Eukaryota</taxon>
        <taxon>Sar</taxon>
        <taxon>Stramenopiles</taxon>
        <taxon>Oomycota</taxon>
        <taxon>Peronosporomycetes</taxon>
        <taxon>Pythiales</taxon>
        <taxon>Pythiaceae</taxon>
    </lineage>
</organism>
<gene>
    <name evidence="1" type="ORF">N0F65_007928</name>
</gene>
<evidence type="ECO:0000313" key="2">
    <source>
        <dbReference type="Proteomes" id="UP001146120"/>
    </source>
</evidence>
<evidence type="ECO:0000313" key="1">
    <source>
        <dbReference type="EMBL" id="DAZ94094.1"/>
    </source>
</evidence>
<reference evidence="1" key="1">
    <citation type="submission" date="2022-11" db="EMBL/GenBank/DDBJ databases">
        <authorList>
            <person name="Morgan W.R."/>
            <person name="Tartar A."/>
        </authorList>
    </citation>
    <scope>NUCLEOTIDE SEQUENCE</scope>
    <source>
        <strain evidence="1">ARSEF 373</strain>
    </source>
</reference>
<reference evidence="1" key="2">
    <citation type="journal article" date="2023" name="Microbiol Resour">
        <title>Decontamination and Annotation of the Draft Genome Sequence of the Oomycete Lagenidium giganteum ARSEF 373.</title>
        <authorList>
            <person name="Morgan W.R."/>
            <person name="Tartar A."/>
        </authorList>
    </citation>
    <scope>NUCLEOTIDE SEQUENCE</scope>
    <source>
        <strain evidence="1">ARSEF 373</strain>
    </source>
</reference>
<sequence length="139" mass="15661">MELQVKVAARLKIVVKYVIDHVGLTKRMKSKFESIAADILAELVRELVKELEHLIGDEQHPYTQQDGFVDELTRLRRKSQANAILSNLMPTLNEHVRIYPGKLVHAAKVTDAISNSMRSSDDHIALETEMALKAYLAVA</sequence>
<comment type="caution">
    <text evidence="1">The sequence shown here is derived from an EMBL/GenBank/DDBJ whole genome shotgun (WGS) entry which is preliminary data.</text>
</comment>
<protein>
    <submittedName>
        <fullName evidence="1">Uncharacterized protein</fullName>
    </submittedName>
</protein>
<dbReference type="AlphaFoldDB" id="A0AAV2YN41"/>
<accession>A0AAV2YN41</accession>
<dbReference type="EMBL" id="DAKRPA010000269">
    <property type="protein sequence ID" value="DAZ94094.1"/>
    <property type="molecule type" value="Genomic_DNA"/>
</dbReference>
<name>A0AAV2YN41_9STRA</name>
<dbReference type="Proteomes" id="UP001146120">
    <property type="component" value="Unassembled WGS sequence"/>
</dbReference>
<proteinExistence type="predicted"/>
<keyword evidence="2" id="KW-1185">Reference proteome</keyword>